<accession>A0A084SRY2</accession>
<proteinExistence type="predicted"/>
<sequence length="494" mass="53904">MTSRSLVVLLVLALLSNGCAPLTPPPGRGTHLRYTHGEGAMAAWAGSTDEPTLLESEGPQRLNRLQGAREAVGPGGAEAPEWQSTLAAHLALLRAVDEVSASTRSVSRELSRLRASQQGIAGAGNGLFVRYVEYGERQLLWMDAELAAAARLATAASQVEEPGMQLALLHLAGPRLEAAMMGSLLLAVWCDFLRLTDDVLSRRFYSVERLFMDMDRFQKMLEPAMKALASLEPAQVEATADDVPALVGHLTGEFEALRETVRRGAENLQKALVLKESVEALTLVSALKFTLPALRAAAPATLGTGFMVGSGGVMMGTRMVVSAEWVEMMRRLVRAGVLSLPAVSAAVRIQAGQVMMAHGELPRGVREALGEGPEVRAMRVTGRTGAGMARRPRHHVMPEEFREWFEQRGFTGEMDIDQFCVRLEQAHHQAIHGGGNWKLGRTWPGEWNRMIMEALSKAESRTGRMLTPSEVLGTVAKRMQDYGIPMKFIPWRGR</sequence>
<dbReference type="AlphaFoldDB" id="A0A084SRY2"/>
<evidence type="ECO:0000313" key="3">
    <source>
        <dbReference type="Proteomes" id="UP000028547"/>
    </source>
</evidence>
<dbReference type="Pfam" id="PF09533">
    <property type="entry name" value="DUF2380"/>
    <property type="match status" value="1"/>
</dbReference>
<dbReference type="RefSeq" id="WP_043399571.1">
    <property type="nucleotide sequence ID" value="NZ_JPMI01000156.1"/>
</dbReference>
<protein>
    <recommendedName>
        <fullName evidence="4">DUF2380 domain-containing protein</fullName>
    </recommendedName>
</protein>
<feature type="signal peptide" evidence="1">
    <location>
        <begin position="1"/>
        <end position="20"/>
    </location>
</feature>
<dbReference type="EMBL" id="JPMI01000156">
    <property type="protein sequence ID" value="KFA91217.1"/>
    <property type="molecule type" value="Genomic_DNA"/>
</dbReference>
<comment type="caution">
    <text evidence="2">The sequence shown here is derived from an EMBL/GenBank/DDBJ whole genome shotgun (WGS) entry which is preliminary data.</text>
</comment>
<dbReference type="Proteomes" id="UP000028547">
    <property type="component" value="Unassembled WGS sequence"/>
</dbReference>
<evidence type="ECO:0000256" key="1">
    <source>
        <dbReference type="SAM" id="SignalP"/>
    </source>
</evidence>
<dbReference type="InterPro" id="IPR011755">
    <property type="entry name" value="CHP02269_MYXXA"/>
</dbReference>
<evidence type="ECO:0008006" key="4">
    <source>
        <dbReference type="Google" id="ProtNLM"/>
    </source>
</evidence>
<organism evidence="2 3">
    <name type="scientific">Archangium violaceum Cb vi76</name>
    <dbReference type="NCBI Taxonomy" id="1406225"/>
    <lineage>
        <taxon>Bacteria</taxon>
        <taxon>Pseudomonadati</taxon>
        <taxon>Myxococcota</taxon>
        <taxon>Myxococcia</taxon>
        <taxon>Myxococcales</taxon>
        <taxon>Cystobacterineae</taxon>
        <taxon>Archangiaceae</taxon>
        <taxon>Archangium</taxon>
    </lineage>
</organism>
<name>A0A084SRY2_9BACT</name>
<feature type="chain" id="PRO_5001781683" description="DUF2380 domain-containing protein" evidence="1">
    <location>
        <begin position="21"/>
        <end position="494"/>
    </location>
</feature>
<evidence type="ECO:0000313" key="2">
    <source>
        <dbReference type="EMBL" id="KFA91217.1"/>
    </source>
</evidence>
<reference evidence="2 3" key="1">
    <citation type="submission" date="2014-07" db="EMBL/GenBank/DDBJ databases">
        <title>Draft Genome Sequence of Gephyronic Acid Producer, Cystobacter violaceus Strain Cb vi76.</title>
        <authorList>
            <person name="Stevens D.C."/>
            <person name="Young J."/>
            <person name="Carmichael R."/>
            <person name="Tan J."/>
            <person name="Taylor R.E."/>
        </authorList>
    </citation>
    <scope>NUCLEOTIDE SEQUENCE [LARGE SCALE GENOMIC DNA]</scope>
    <source>
        <strain evidence="2 3">Cb vi76</strain>
    </source>
</reference>
<keyword evidence="1" id="KW-0732">Signal</keyword>
<gene>
    <name evidence="2" type="ORF">Q664_23765</name>
</gene>